<feature type="chain" id="PRO_5005188896" description="DNA topoisomerase" evidence="10">
    <location>
        <begin position="22"/>
        <end position="1389"/>
    </location>
</feature>
<dbReference type="InterPro" id="IPR013824">
    <property type="entry name" value="Topo_IA_cen_sub1"/>
</dbReference>
<dbReference type="InterPro" id="IPR006171">
    <property type="entry name" value="TOPRIM_dom"/>
</dbReference>
<evidence type="ECO:0000256" key="8">
    <source>
        <dbReference type="ARBA" id="ARBA00023235"/>
    </source>
</evidence>
<keyword evidence="7" id="KW-0238">DNA-binding</keyword>
<feature type="compositionally biased region" description="Acidic residues" evidence="9">
    <location>
        <begin position="983"/>
        <end position="993"/>
    </location>
</feature>
<feature type="compositionally biased region" description="Low complexity" evidence="9">
    <location>
        <begin position="914"/>
        <end position="933"/>
    </location>
</feature>
<dbReference type="Gene3D" id="1.10.460.10">
    <property type="entry name" value="Topoisomerase I, domain 2"/>
    <property type="match status" value="2"/>
</dbReference>
<dbReference type="PRINTS" id="PR00417">
    <property type="entry name" value="PRTPISMRASEI"/>
</dbReference>
<feature type="region of interest" description="Disordered" evidence="9">
    <location>
        <begin position="728"/>
        <end position="761"/>
    </location>
</feature>
<evidence type="ECO:0000259" key="11">
    <source>
        <dbReference type="PROSITE" id="PS50880"/>
    </source>
</evidence>
<gene>
    <name evidence="13" type="ORF">Cvel_3426</name>
</gene>
<keyword evidence="8" id="KW-0413">Isomerase</keyword>
<feature type="compositionally biased region" description="Basic and acidic residues" evidence="9">
    <location>
        <begin position="1352"/>
        <end position="1364"/>
    </location>
</feature>
<evidence type="ECO:0000256" key="5">
    <source>
        <dbReference type="ARBA" id="ARBA00022842"/>
    </source>
</evidence>
<feature type="compositionally biased region" description="Basic and acidic residues" evidence="9">
    <location>
        <begin position="958"/>
        <end position="968"/>
    </location>
</feature>
<dbReference type="PANTHER" id="PTHR42785">
    <property type="entry name" value="DNA TOPOISOMERASE, TYPE IA, CORE"/>
    <property type="match status" value="1"/>
</dbReference>
<dbReference type="PROSITE" id="PS52039">
    <property type="entry name" value="TOPO_IA_2"/>
    <property type="match status" value="1"/>
</dbReference>
<feature type="compositionally biased region" description="Basic residues" evidence="9">
    <location>
        <begin position="1340"/>
        <end position="1351"/>
    </location>
</feature>
<feature type="compositionally biased region" description="Basic and acidic residues" evidence="9">
    <location>
        <begin position="1120"/>
        <end position="1133"/>
    </location>
</feature>
<dbReference type="InterPro" id="IPR013826">
    <property type="entry name" value="Topo_IA_cen_sub3"/>
</dbReference>
<feature type="region of interest" description="Disordered" evidence="9">
    <location>
        <begin position="648"/>
        <end position="697"/>
    </location>
</feature>
<dbReference type="InterPro" id="IPR003601">
    <property type="entry name" value="Topo_IA_2"/>
</dbReference>
<keyword evidence="5" id="KW-0460">Magnesium</keyword>
<dbReference type="PhylomeDB" id="A0A0G4FKH4"/>
<dbReference type="InterPro" id="IPR003602">
    <property type="entry name" value="Topo_IA_DNA-bd_dom"/>
</dbReference>
<comment type="similarity">
    <text evidence="2">Belongs to the type IA topoisomerase family.</text>
</comment>
<dbReference type="Gene3D" id="3.40.50.140">
    <property type="match status" value="1"/>
</dbReference>
<dbReference type="CDD" id="cd00186">
    <property type="entry name" value="TOP1Ac"/>
    <property type="match status" value="1"/>
</dbReference>
<evidence type="ECO:0000256" key="9">
    <source>
        <dbReference type="SAM" id="MobiDB-lite"/>
    </source>
</evidence>
<dbReference type="HAMAP" id="MF_00952">
    <property type="entry name" value="Topoisom_1_prok"/>
    <property type="match status" value="1"/>
</dbReference>
<feature type="region of interest" description="Disordered" evidence="9">
    <location>
        <begin position="909"/>
        <end position="1009"/>
    </location>
</feature>
<feature type="compositionally biased region" description="Basic and acidic residues" evidence="9">
    <location>
        <begin position="1196"/>
        <end position="1206"/>
    </location>
</feature>
<dbReference type="GO" id="GO:0046872">
    <property type="term" value="F:metal ion binding"/>
    <property type="evidence" value="ECO:0007669"/>
    <property type="project" value="UniProtKB-KW"/>
</dbReference>
<feature type="region of interest" description="Disordered" evidence="9">
    <location>
        <begin position="64"/>
        <end position="141"/>
    </location>
</feature>
<dbReference type="SMART" id="SM00437">
    <property type="entry name" value="TOP1Ac"/>
    <property type="match status" value="1"/>
</dbReference>
<organism evidence="13">
    <name type="scientific">Chromera velia CCMP2878</name>
    <dbReference type="NCBI Taxonomy" id="1169474"/>
    <lineage>
        <taxon>Eukaryota</taxon>
        <taxon>Sar</taxon>
        <taxon>Alveolata</taxon>
        <taxon>Colpodellida</taxon>
        <taxon>Chromeraceae</taxon>
        <taxon>Chromera</taxon>
    </lineage>
</organism>
<reference evidence="13" key="1">
    <citation type="submission" date="2014-11" db="EMBL/GenBank/DDBJ databases">
        <authorList>
            <person name="Otto D Thomas"/>
            <person name="Naeem Raeece"/>
        </authorList>
    </citation>
    <scope>NUCLEOTIDE SEQUENCE</scope>
</reference>
<dbReference type="InterPro" id="IPR013497">
    <property type="entry name" value="Topo_IA_cen"/>
</dbReference>
<keyword evidence="4" id="KW-0479">Metal-binding</keyword>
<proteinExistence type="inferred from homology"/>
<feature type="compositionally biased region" description="Basic residues" evidence="9">
    <location>
        <begin position="105"/>
        <end position="123"/>
    </location>
</feature>
<dbReference type="Pfam" id="PF13368">
    <property type="entry name" value="Toprim_C_rpt"/>
    <property type="match status" value="2"/>
</dbReference>
<dbReference type="Gene3D" id="3.30.65.10">
    <property type="entry name" value="Bacterial Topoisomerase I, domain 1"/>
    <property type="match status" value="1"/>
</dbReference>
<dbReference type="InterPro" id="IPR023405">
    <property type="entry name" value="Topo_IA_core_domain"/>
</dbReference>
<dbReference type="InterPro" id="IPR023406">
    <property type="entry name" value="Topo_IA_AS"/>
</dbReference>
<evidence type="ECO:0000256" key="2">
    <source>
        <dbReference type="ARBA" id="ARBA00009446"/>
    </source>
</evidence>
<feature type="compositionally biased region" description="Basic and acidic residues" evidence="9">
    <location>
        <begin position="740"/>
        <end position="758"/>
    </location>
</feature>
<sequence>MRSGLQALIISLMVFRDGAVSRGEGDGTASIAFLQAPHPWMTRPRLADPLGHLTPLYGRVSKGTKTTAVAPATKKKRTPAVLKKTAEETDKPKPKPKTKAEPKAKAKPKAKSKKSPTPKKKPKALSANTKTKMSRTKKATSLAVEPLDPSVKYLVVVESPAKVKTVESYLGPEYKAVASYGHVRSLPKKQGSVEPEEDFRMNWVISADDKVINPLLTYAPKVAHVFLASDPDREGEAIAWHVKTILQEKGGVPEDKISRVTFTELTKSAVNTAFKNPRGLDENLVDAYFARTAVDYLIGFSLSPVLWRKLPGSRSAGRVQSAALRMIAEREAAVEAFRPRSFWTVDGRLRIQTGKGKGKGKGDEKDADAEMCVEMPAKIVELDGQEVDKFFFVSEAQALDAARRIADERSRLTIKDVKKSERKRSPPAPFRTATLQQQAAASLSMGTTETMASAQRLYESGLITYMRTDGMYMSQEAADLCREEAAKRFGNAFKASYAKKYKTKAKNAQEAHEAIRPTDVRLDVTKLRRRLLKHGTARDQRGRKGKKAHAPRTGEGGDGEEEEERTTPESVAGVREEDLRLYDLIWKRSIASQMAAARHEDIRILTEVSRREEETGEKGKSEGGEETIAVLQSSFRHEIFPGFLSVYRDGGVSPSRREQSEGDDGIGGMGEDSDDSVEGESSDGGASKEGTGGGSVCVIRTDARGQPVVERDPQKAAEVLSSLLKDPSLLSGTAEGGGEVESKGGEDGNAKQSRDGDRGQVSLSVHSLGSREGKTQAPPRFTEASLVREMERTGIGRPSTYASTIRTLTERGYVERPRGTKAIVPVTRGRLVDAFLQLACDNICQTNFTASMEDNLDGIARGHRKWRPLLRRFFHPFKEQCDVAMAWQRQDVAERLEAALRRTLFGVDEVLPPSSTSSAKRSSSSSLLSSDVSEMGESDKENKGSIPATESKTQKGKSQQEEKTDLSRMKIGTGSEGQKENEKENEEEGEGGEDGVRALRRSPPCPSCKKGRLQLLVAKRGPFIGCSEYPSCTFAEPPGSPGLLSAILKASRDALQAEEEKEKGKQGEAAAENQVKADSDIDPLLGSDQSVQTDEKDEEGKAVSAHTAAEQQTETEDAESEKVEGQKEKEKQSARGVWGLFEASNGGGTAASPGTPQPGVTPLELEALDYPQYRPIHHHSWMYPKDGCEDSDGDEDRMRAAERDKMAGSASVDVRLLGMDPETNSPVSVRKGPYGHYIQWDSVMVPGKGKGDASKPKRVAMPSSADARTITLDDALQLRGYPKDLGVDPDTREPVSVGYSKRGPFLRRGKYFASIPAGADPLQLSLAEALEALDAAMQKRKGGNRYKKPPAHSREAAAQKRLADPRSLAIQPVGGGGTKRGARRRTVVK</sequence>
<accession>A0A0G4FKH4</accession>
<feature type="region of interest" description="Disordered" evidence="9">
    <location>
        <begin position="1052"/>
        <end position="1162"/>
    </location>
</feature>
<evidence type="ECO:0000256" key="6">
    <source>
        <dbReference type="ARBA" id="ARBA00023029"/>
    </source>
</evidence>
<dbReference type="PROSITE" id="PS00396">
    <property type="entry name" value="TOPO_IA_1"/>
    <property type="match status" value="1"/>
</dbReference>
<dbReference type="Pfam" id="PF01751">
    <property type="entry name" value="Toprim"/>
    <property type="match status" value="1"/>
</dbReference>
<dbReference type="PANTHER" id="PTHR42785:SF1">
    <property type="entry name" value="DNA TOPOISOMERASE"/>
    <property type="match status" value="1"/>
</dbReference>
<dbReference type="Pfam" id="PF01131">
    <property type="entry name" value="Topoisom_bac"/>
    <property type="match status" value="2"/>
</dbReference>
<dbReference type="InterPro" id="IPR025589">
    <property type="entry name" value="Toprim_C_rpt"/>
</dbReference>
<comment type="catalytic activity">
    <reaction evidence="1">
        <text>ATP-independent breakage of single-stranded DNA, followed by passage and rejoining.</text>
        <dbReference type="EC" id="5.6.2.1"/>
    </reaction>
</comment>
<evidence type="ECO:0000313" key="13">
    <source>
        <dbReference type="EMBL" id="CEM14080.1"/>
    </source>
</evidence>
<feature type="region of interest" description="Disordered" evidence="9">
    <location>
        <begin position="1179"/>
        <end position="1230"/>
    </location>
</feature>
<evidence type="ECO:0000256" key="7">
    <source>
        <dbReference type="ARBA" id="ARBA00023125"/>
    </source>
</evidence>
<evidence type="ECO:0000256" key="4">
    <source>
        <dbReference type="ARBA" id="ARBA00022723"/>
    </source>
</evidence>
<evidence type="ECO:0000259" key="12">
    <source>
        <dbReference type="PROSITE" id="PS52039"/>
    </source>
</evidence>
<dbReference type="EMBL" id="CDMZ01000429">
    <property type="protein sequence ID" value="CEM14080.1"/>
    <property type="molecule type" value="Genomic_DNA"/>
</dbReference>
<feature type="region of interest" description="Disordered" evidence="9">
    <location>
        <begin position="1340"/>
        <end position="1389"/>
    </location>
</feature>
<dbReference type="SMART" id="SM00436">
    <property type="entry name" value="TOP1Bc"/>
    <property type="match status" value="1"/>
</dbReference>
<evidence type="ECO:0000256" key="10">
    <source>
        <dbReference type="SAM" id="SignalP"/>
    </source>
</evidence>
<dbReference type="InterPro" id="IPR028612">
    <property type="entry name" value="Topoisom_1_IA"/>
</dbReference>
<dbReference type="GO" id="GO:0003917">
    <property type="term" value="F:DNA topoisomerase type I (single strand cut, ATP-independent) activity"/>
    <property type="evidence" value="ECO:0007669"/>
    <property type="project" value="UniProtKB-EC"/>
</dbReference>
<feature type="compositionally biased region" description="Basic and acidic residues" evidence="9">
    <location>
        <begin position="84"/>
        <end position="104"/>
    </location>
</feature>
<feature type="signal peptide" evidence="10">
    <location>
        <begin position="1"/>
        <end position="21"/>
    </location>
</feature>
<dbReference type="PROSITE" id="PS50880">
    <property type="entry name" value="TOPRIM"/>
    <property type="match status" value="1"/>
</dbReference>
<dbReference type="InterPro" id="IPR000380">
    <property type="entry name" value="Topo_IA"/>
</dbReference>
<feature type="compositionally biased region" description="Basic residues" evidence="9">
    <location>
        <begin position="1380"/>
        <end position="1389"/>
    </location>
</feature>
<protein>
    <recommendedName>
        <fullName evidence="3">DNA topoisomerase</fullName>
        <ecNumber evidence="3">5.6.2.1</ecNumber>
    </recommendedName>
</protein>
<evidence type="ECO:0000256" key="3">
    <source>
        <dbReference type="ARBA" id="ARBA00012891"/>
    </source>
</evidence>
<dbReference type="Gene3D" id="1.10.290.10">
    <property type="entry name" value="Topoisomerase I, domain 4"/>
    <property type="match status" value="1"/>
</dbReference>
<dbReference type="EC" id="5.6.2.1" evidence="3"/>
<dbReference type="GO" id="GO:0006265">
    <property type="term" value="P:DNA topological change"/>
    <property type="evidence" value="ECO:0007669"/>
    <property type="project" value="InterPro"/>
</dbReference>
<dbReference type="SMART" id="SM00493">
    <property type="entry name" value="TOPRIM"/>
    <property type="match status" value="1"/>
</dbReference>
<keyword evidence="6" id="KW-0799">Topoisomerase</keyword>
<evidence type="ECO:0000256" key="1">
    <source>
        <dbReference type="ARBA" id="ARBA00000213"/>
    </source>
</evidence>
<feature type="region of interest" description="Disordered" evidence="9">
    <location>
        <begin position="531"/>
        <end position="572"/>
    </location>
</feature>
<feature type="domain" description="Topo IA-type catalytic" evidence="12">
    <location>
        <begin position="281"/>
        <end position="884"/>
    </location>
</feature>
<feature type="compositionally biased region" description="Acidic residues" evidence="9">
    <location>
        <begin position="671"/>
        <end position="681"/>
    </location>
</feature>
<feature type="domain" description="Toprim" evidence="11">
    <location>
        <begin position="152"/>
        <end position="261"/>
    </location>
</feature>
<name>A0A0G4FKH4_9ALVE</name>
<dbReference type="VEuPathDB" id="CryptoDB:Cvel_3426"/>
<dbReference type="SUPFAM" id="SSF56712">
    <property type="entry name" value="Prokaryotic type I DNA topoisomerase"/>
    <property type="match status" value="2"/>
</dbReference>
<keyword evidence="10" id="KW-0732">Signal</keyword>
<dbReference type="GO" id="GO:0003677">
    <property type="term" value="F:DNA binding"/>
    <property type="evidence" value="ECO:0007669"/>
    <property type="project" value="UniProtKB-KW"/>
</dbReference>